<dbReference type="InterPro" id="IPR000742">
    <property type="entry name" value="EGF"/>
</dbReference>
<feature type="domain" description="Cadherin" evidence="19">
    <location>
        <begin position="366"/>
        <end position="459"/>
    </location>
</feature>
<dbReference type="SMART" id="SM00282">
    <property type="entry name" value="LamG"/>
    <property type="match status" value="1"/>
</dbReference>
<feature type="domain" description="Cadherin" evidence="19">
    <location>
        <begin position="1032"/>
        <end position="1136"/>
    </location>
</feature>
<dbReference type="FunFam" id="2.60.40.60:FF:000064">
    <property type="entry name" value="FAT atypical cadherin 1"/>
    <property type="match status" value="1"/>
</dbReference>
<dbReference type="InterPro" id="IPR001791">
    <property type="entry name" value="Laminin_G"/>
</dbReference>
<evidence type="ECO:0000256" key="16">
    <source>
        <dbReference type="SAM" id="SignalP"/>
    </source>
</evidence>
<feature type="domain" description="Cadherin" evidence="19">
    <location>
        <begin position="37"/>
        <end position="151"/>
    </location>
</feature>
<dbReference type="InterPro" id="IPR020894">
    <property type="entry name" value="Cadherin_CS"/>
</dbReference>
<evidence type="ECO:0000256" key="8">
    <source>
        <dbReference type="ARBA" id="ARBA00022889"/>
    </source>
</evidence>
<dbReference type="Pfam" id="PF00028">
    <property type="entry name" value="Cadherin"/>
    <property type="match status" value="27"/>
</dbReference>
<evidence type="ECO:0000256" key="6">
    <source>
        <dbReference type="ARBA" id="ARBA00022737"/>
    </source>
</evidence>
<dbReference type="PANTHER" id="PTHR24026">
    <property type="entry name" value="FAT ATYPICAL CADHERIN-RELATED"/>
    <property type="match status" value="1"/>
</dbReference>
<feature type="disulfide bond" evidence="14">
    <location>
        <begin position="3992"/>
        <end position="4001"/>
    </location>
</feature>
<dbReference type="FunFam" id="2.60.40.60:FF:000194">
    <property type="entry name" value="FAT atypical cadherin 2"/>
    <property type="match status" value="1"/>
</dbReference>
<dbReference type="SUPFAM" id="SSF57196">
    <property type="entry name" value="EGF/Laminin"/>
    <property type="match status" value="1"/>
</dbReference>
<dbReference type="GO" id="GO:0005509">
    <property type="term" value="F:calcium ion binding"/>
    <property type="evidence" value="ECO:0007669"/>
    <property type="project" value="UniProtKB-UniRule"/>
</dbReference>
<dbReference type="InterPro" id="IPR013320">
    <property type="entry name" value="ConA-like_dom_sf"/>
</dbReference>
<evidence type="ECO:0000256" key="12">
    <source>
        <dbReference type="ARBA" id="ARBA00023180"/>
    </source>
</evidence>
<dbReference type="PROSITE" id="PS50026">
    <property type="entry name" value="EGF_3"/>
    <property type="match status" value="2"/>
</dbReference>
<dbReference type="FunFam" id="2.60.40.60:FF:000116">
    <property type="entry name" value="Dachsous cadherin-related 2"/>
    <property type="match status" value="1"/>
</dbReference>
<feature type="domain" description="Cadherin" evidence="19">
    <location>
        <begin position="820"/>
        <end position="924"/>
    </location>
</feature>
<dbReference type="FunFam" id="2.60.40.60:FF:000276">
    <property type="entry name" value="FAT atypical cadherin 2"/>
    <property type="match status" value="1"/>
</dbReference>
<keyword evidence="2" id="KW-1003">Cell membrane</keyword>
<keyword evidence="9 15" id="KW-1133">Transmembrane helix</keyword>
<dbReference type="PROSITE" id="PS50025">
    <property type="entry name" value="LAM_G_DOMAIN"/>
    <property type="match status" value="1"/>
</dbReference>
<feature type="domain" description="Cadherin" evidence="19">
    <location>
        <begin position="925"/>
        <end position="1031"/>
    </location>
</feature>
<evidence type="ECO:0000259" key="18">
    <source>
        <dbReference type="PROSITE" id="PS50026"/>
    </source>
</evidence>
<dbReference type="FunFam" id="2.60.40.60:FF:000052">
    <property type="entry name" value="FAT atypical cadherin 1"/>
    <property type="match status" value="1"/>
</dbReference>
<dbReference type="Gene3D" id="2.10.25.10">
    <property type="entry name" value="Laminin"/>
    <property type="match status" value="2"/>
</dbReference>
<dbReference type="GO" id="GO:0007156">
    <property type="term" value="P:homophilic cell adhesion via plasma membrane adhesion molecules"/>
    <property type="evidence" value="ECO:0007669"/>
    <property type="project" value="InterPro"/>
</dbReference>
<feature type="domain" description="Cadherin" evidence="19">
    <location>
        <begin position="2481"/>
        <end position="2584"/>
    </location>
</feature>
<comment type="caution">
    <text evidence="14">Lacks conserved residue(s) required for the propagation of feature annotation.</text>
</comment>
<dbReference type="GO" id="GO:0005886">
    <property type="term" value="C:plasma membrane"/>
    <property type="evidence" value="ECO:0007669"/>
    <property type="project" value="UniProtKB-SubCell"/>
</dbReference>
<evidence type="ECO:0000256" key="2">
    <source>
        <dbReference type="ARBA" id="ARBA00022475"/>
    </source>
</evidence>
<keyword evidence="21" id="KW-1185">Reference proteome</keyword>
<feature type="domain" description="Cadherin" evidence="19">
    <location>
        <begin position="152"/>
        <end position="259"/>
    </location>
</feature>
<dbReference type="PROSITE" id="PS00232">
    <property type="entry name" value="CADHERIN_1"/>
    <property type="match status" value="13"/>
</dbReference>
<evidence type="ECO:0000259" key="17">
    <source>
        <dbReference type="PROSITE" id="PS50025"/>
    </source>
</evidence>
<dbReference type="SMART" id="SM00179">
    <property type="entry name" value="EGF_CA"/>
    <property type="match status" value="2"/>
</dbReference>
<feature type="domain" description="EGF-like" evidence="18">
    <location>
        <begin position="3927"/>
        <end position="3964"/>
    </location>
</feature>
<dbReference type="PRINTS" id="PR00205">
    <property type="entry name" value="CADHERIN"/>
</dbReference>
<reference evidence="20" key="1">
    <citation type="thesis" date="2020" institute="ProQuest LLC" country="789 East Eisenhower Parkway, Ann Arbor, MI, USA">
        <title>Comparative Genomics and Chromosome Evolution.</title>
        <authorList>
            <person name="Mudd A.B."/>
        </authorList>
    </citation>
    <scope>NUCLEOTIDE SEQUENCE</scope>
    <source>
        <strain evidence="20">237g6f4</strain>
        <tissue evidence="20">Blood</tissue>
    </source>
</reference>
<dbReference type="FunFam" id="2.60.40.60:FF:000041">
    <property type="entry name" value="FAT atypical cadherin 1"/>
    <property type="match status" value="1"/>
</dbReference>
<dbReference type="SMART" id="SM00181">
    <property type="entry name" value="EGF"/>
    <property type="match status" value="2"/>
</dbReference>
<dbReference type="Pfam" id="PF02210">
    <property type="entry name" value="Laminin_G_2"/>
    <property type="match status" value="1"/>
</dbReference>
<evidence type="ECO:0000256" key="5">
    <source>
        <dbReference type="ARBA" id="ARBA00022729"/>
    </source>
</evidence>
<evidence type="ECO:0000256" key="9">
    <source>
        <dbReference type="ARBA" id="ARBA00022989"/>
    </source>
</evidence>
<keyword evidence="3 14" id="KW-0245">EGF-like domain</keyword>
<feature type="domain" description="Cadherin" evidence="19">
    <location>
        <begin position="1382"/>
        <end position="1447"/>
    </location>
</feature>
<dbReference type="InterPro" id="IPR015919">
    <property type="entry name" value="Cadherin-like_sf"/>
</dbReference>
<dbReference type="PROSITE" id="PS01186">
    <property type="entry name" value="EGF_2"/>
    <property type="match status" value="2"/>
</dbReference>
<evidence type="ECO:0000313" key="21">
    <source>
        <dbReference type="Proteomes" id="UP000824782"/>
    </source>
</evidence>
<feature type="domain" description="Cadherin" evidence="19">
    <location>
        <begin position="3319"/>
        <end position="3423"/>
    </location>
</feature>
<dbReference type="FunFam" id="2.60.40.60:FF:000021">
    <property type="entry name" value="FAT atypical cadherin 1"/>
    <property type="match status" value="2"/>
</dbReference>
<dbReference type="InterPro" id="IPR002126">
    <property type="entry name" value="Cadherin-like_dom"/>
</dbReference>
<evidence type="ECO:0000256" key="11">
    <source>
        <dbReference type="ARBA" id="ARBA00023157"/>
    </source>
</evidence>
<feature type="domain" description="Cadherin" evidence="19">
    <location>
        <begin position="460"/>
        <end position="565"/>
    </location>
</feature>
<evidence type="ECO:0000256" key="3">
    <source>
        <dbReference type="ARBA" id="ARBA00022536"/>
    </source>
</evidence>
<dbReference type="SUPFAM" id="SSF49313">
    <property type="entry name" value="Cadherin-like"/>
    <property type="match status" value="33"/>
</dbReference>
<dbReference type="FunFam" id="2.60.40.60:FF:000026">
    <property type="entry name" value="FAT atypical cadherin 1"/>
    <property type="match status" value="2"/>
</dbReference>
<dbReference type="SUPFAM" id="SSF49899">
    <property type="entry name" value="Concanavalin A-like lectins/glucanases"/>
    <property type="match status" value="1"/>
</dbReference>
<name>A0AAV7C3N0_ENGPU</name>
<dbReference type="SMART" id="SM00112">
    <property type="entry name" value="CA"/>
    <property type="match status" value="33"/>
</dbReference>
<feature type="domain" description="EGF-like" evidence="18">
    <location>
        <begin position="3966"/>
        <end position="4002"/>
    </location>
</feature>
<dbReference type="Proteomes" id="UP000824782">
    <property type="component" value="Unassembled WGS sequence"/>
</dbReference>
<gene>
    <name evidence="20" type="ORF">GDO81_010938</name>
</gene>
<feature type="domain" description="Cadherin" evidence="19">
    <location>
        <begin position="715"/>
        <end position="819"/>
    </location>
</feature>
<dbReference type="EMBL" id="WNYA01000004">
    <property type="protein sequence ID" value="KAG8579549.1"/>
    <property type="molecule type" value="Genomic_DNA"/>
</dbReference>
<feature type="domain" description="Laminin G" evidence="17">
    <location>
        <begin position="3768"/>
        <end position="3925"/>
    </location>
</feature>
<keyword evidence="7 13" id="KW-0106">Calcium</keyword>
<keyword evidence="5 16" id="KW-0732">Signal</keyword>
<dbReference type="CDD" id="cd00110">
    <property type="entry name" value="LamG"/>
    <property type="match status" value="1"/>
</dbReference>
<keyword evidence="10 15" id="KW-0472">Membrane</keyword>
<feature type="domain" description="Cadherin" evidence="19">
    <location>
        <begin position="3215"/>
        <end position="3318"/>
    </location>
</feature>
<keyword evidence="11 14" id="KW-1015">Disulfide bond</keyword>
<evidence type="ECO:0000256" key="4">
    <source>
        <dbReference type="ARBA" id="ARBA00022692"/>
    </source>
</evidence>
<dbReference type="FunFam" id="2.60.40.60:FF:000089">
    <property type="entry name" value="FAT atypical cadherin 1"/>
    <property type="match status" value="1"/>
</dbReference>
<dbReference type="FunFam" id="2.60.40.60:FF:000065">
    <property type="entry name" value="FAT atypical cadherin 1"/>
    <property type="match status" value="1"/>
</dbReference>
<feature type="domain" description="Cadherin" evidence="19">
    <location>
        <begin position="2379"/>
        <end position="2480"/>
    </location>
</feature>
<feature type="domain" description="Cadherin" evidence="19">
    <location>
        <begin position="3110"/>
        <end position="3214"/>
    </location>
</feature>
<comment type="caution">
    <text evidence="20">The sequence shown here is derived from an EMBL/GenBank/DDBJ whole genome shotgun (WGS) entry which is preliminary data.</text>
</comment>
<dbReference type="FunFam" id="2.60.40.60:FF:000059">
    <property type="entry name" value="FAT atypical cadherin 3"/>
    <property type="match status" value="1"/>
</dbReference>
<proteinExistence type="predicted"/>
<dbReference type="FunFam" id="2.60.40.60:FF:000039">
    <property type="entry name" value="FAT atypical cadherin 3"/>
    <property type="match status" value="1"/>
</dbReference>
<dbReference type="FunFam" id="2.60.40.60:FF:000061">
    <property type="entry name" value="FAT atypical cadherin 3"/>
    <property type="match status" value="1"/>
</dbReference>
<dbReference type="FunFam" id="2.60.40.60:FF:000071">
    <property type="entry name" value="FAT atypical cadherin 1"/>
    <property type="match status" value="1"/>
</dbReference>
<feature type="domain" description="Cadherin" evidence="19">
    <location>
        <begin position="3008"/>
        <end position="3109"/>
    </location>
</feature>
<dbReference type="InterPro" id="IPR001881">
    <property type="entry name" value="EGF-like_Ca-bd_dom"/>
</dbReference>
<dbReference type="FunFam" id="2.60.40.60:FF:000037">
    <property type="entry name" value="FAT atypical cadherin 1"/>
    <property type="match status" value="1"/>
</dbReference>
<evidence type="ECO:0000256" key="7">
    <source>
        <dbReference type="ARBA" id="ARBA00022837"/>
    </source>
</evidence>
<evidence type="ECO:0000256" key="14">
    <source>
        <dbReference type="PROSITE-ProRule" id="PRU00076"/>
    </source>
</evidence>
<feature type="domain" description="Cadherin" evidence="19">
    <location>
        <begin position="2170"/>
        <end position="2270"/>
    </location>
</feature>
<feature type="domain" description="Cadherin" evidence="19">
    <location>
        <begin position="2689"/>
        <end position="2794"/>
    </location>
</feature>
<keyword evidence="8" id="KW-0130">Cell adhesion</keyword>
<evidence type="ECO:0000256" key="13">
    <source>
        <dbReference type="PROSITE-ProRule" id="PRU00043"/>
    </source>
</evidence>
<feature type="domain" description="Cadherin" evidence="19">
    <location>
        <begin position="3539"/>
        <end position="3628"/>
    </location>
</feature>
<dbReference type="CDD" id="cd11304">
    <property type="entry name" value="Cadherin_repeat"/>
    <property type="match status" value="32"/>
</dbReference>
<organism evidence="20 21">
    <name type="scientific">Engystomops pustulosus</name>
    <name type="common">Tungara frog</name>
    <name type="synonym">Physalaemus pustulosus</name>
    <dbReference type="NCBI Taxonomy" id="76066"/>
    <lineage>
        <taxon>Eukaryota</taxon>
        <taxon>Metazoa</taxon>
        <taxon>Chordata</taxon>
        <taxon>Craniata</taxon>
        <taxon>Vertebrata</taxon>
        <taxon>Euteleostomi</taxon>
        <taxon>Amphibia</taxon>
        <taxon>Batrachia</taxon>
        <taxon>Anura</taxon>
        <taxon>Neobatrachia</taxon>
        <taxon>Hyloidea</taxon>
        <taxon>Leptodactylidae</taxon>
        <taxon>Leiuperinae</taxon>
        <taxon>Engystomops</taxon>
    </lineage>
</organism>
<dbReference type="CDD" id="cd00054">
    <property type="entry name" value="EGF_CA"/>
    <property type="match status" value="2"/>
</dbReference>
<protein>
    <recommendedName>
        <fullName evidence="22">FAT atypical cadherin 2</fullName>
    </recommendedName>
</protein>
<dbReference type="FunFam" id="2.60.40.60:FF:000024">
    <property type="entry name" value="FAT atypical cadherin 3"/>
    <property type="match status" value="1"/>
</dbReference>
<dbReference type="FunFam" id="2.60.40.60:FF:000058">
    <property type="entry name" value="FAT atypical cadherin 3"/>
    <property type="match status" value="1"/>
</dbReference>
<feature type="domain" description="Cadherin" evidence="19">
    <location>
        <begin position="1137"/>
        <end position="1242"/>
    </location>
</feature>
<feature type="domain" description="Cadherin" evidence="19">
    <location>
        <begin position="2795"/>
        <end position="2902"/>
    </location>
</feature>
<dbReference type="FunFam" id="2.60.40.60:FF:000084">
    <property type="entry name" value="FAT atypical cadherin 3"/>
    <property type="match status" value="1"/>
</dbReference>
<evidence type="ECO:0000259" key="19">
    <source>
        <dbReference type="PROSITE" id="PS50268"/>
    </source>
</evidence>
<evidence type="ECO:0000256" key="15">
    <source>
        <dbReference type="SAM" id="Phobius"/>
    </source>
</evidence>
<feature type="domain" description="Cadherin" evidence="19">
    <location>
        <begin position="1448"/>
        <end position="1553"/>
    </location>
</feature>
<feature type="domain" description="Cadherin" evidence="19">
    <location>
        <begin position="2271"/>
        <end position="2378"/>
    </location>
</feature>
<feature type="domain" description="Cadherin" evidence="19">
    <location>
        <begin position="1554"/>
        <end position="1658"/>
    </location>
</feature>
<keyword evidence="6" id="KW-0677">Repeat</keyword>
<feature type="disulfide bond" evidence="14">
    <location>
        <begin position="3954"/>
        <end position="3963"/>
    </location>
</feature>
<feature type="chain" id="PRO_5043865786" description="FAT atypical cadherin 2" evidence="16">
    <location>
        <begin position="23"/>
        <end position="4337"/>
    </location>
</feature>
<dbReference type="FunFam" id="2.60.40.60:FF:000051">
    <property type="entry name" value="FAT atypical cadherin 1"/>
    <property type="match status" value="1"/>
</dbReference>
<evidence type="ECO:0008006" key="22">
    <source>
        <dbReference type="Google" id="ProtNLM"/>
    </source>
</evidence>
<keyword evidence="4 15" id="KW-0812">Transmembrane</keyword>
<dbReference type="Gene3D" id="2.60.40.60">
    <property type="entry name" value="Cadherins"/>
    <property type="match status" value="33"/>
</dbReference>
<feature type="transmembrane region" description="Helical" evidence="15">
    <location>
        <begin position="4056"/>
        <end position="4076"/>
    </location>
</feature>
<sequence length="4337" mass="480363">MVGFTTTQQVLVIVLLLHYTSSEQKPNNEDPSSLSFTQNLYHTAIPENSAPKTYVLSQVKMGVYLKDPQWTVKYRIVSGDPTGLFKTEEMVVGDFCFLRIRIRSGNTALLNREVQDNYQLLIYASEKSLDYEARTKVSIQILDMNDLKPLFSTTSYKFTINEDAPLKTVLGKISATDADSGQNAMFYYTFRTRSSFFSVHPTSGMVMLIGHLNATERNLHRLEILAVDRMRKIAEGNGIGNVASLEIFVQQVVKKPPFISSVTTALADSSERLLYATVVMDFSDPGCSIDSVEIVDGDPSGYFKILRSYVGKNEFTVVSTAEIDWLEHSQGFNLSLRAKDKSKPPIYSPLKTIYIPPWRYAMARFEEEVYNVQISECSPPGTYVTTVKIHPADPSGEYYLKTSSDKFRLMSKSGLIFTSKHLDVKDQSQFHLEVTALDGQVSTIVIVDLIDCNNHSPVFTQSKYEGSFIENSPVGTKILKVSATDADKGDNGKVNYKLVSPKSVPFVIDPITGVISNSKVLDYELNQRIYHLKVWASDLGSPYRRQTEVYVSLIMNNLNDNAPVFEKVNCNISITRDMAIGEKVAELSAVDVDELQTIQYQILAGNELQKFRLDPTSGEITIRGDLYDLPPLNPSFSLVVTANDGENEAVPTFINVTIVNEGSPKYLHCEPTGVVNKIMENMKNYFSFQSEKPTYEEDTSFNNHLINNQIPHFDENFPVSIDVTEDTVVNSTIALLTAIDLDTGFNGKLVYVISDGSDDGCFNINMETGELFVSSPLDHESTSSYILNITVYDLGIPQKSSWKILAINVLDVNDNEPKFPSSGYCVRIREDAKIGSVVVKVKADDIDKEDNGRVRYSLLTPTDKFSIDSVTGDIMVKSMLDREQLPKYKLKVEARDQSKKNRQLFSVTDVVITLEDANDNAPYCRPVTANVKIAEDIPVGTVLYFVDAQDFDSGPNGDVSYSLINEDQGLFSVEKLTGALILEKELDFEMKSFYNLTVRATDAGHPFPHSSVCHVEVEVLDVNENLQPPLFKNFVFSGSVLENSPPGTLVLAIKAQDEDKGKDGEVRYSIKDGTDLSAFRIDEETGVIRTEAALDRESSSRYWLTICATDSGSIPQSSVAEVYIEVSDVNDNIPQLSKAVYYASVPENSPPNVPILQLDASDADSVSAGKLSFHFSSGNNQGFFALNPSSGLIYTTEKQLDRENREEHILEVTVSDNGEPPLQSASRVVIQVLDMNDNTPTFSQKLFTVQLPERVTSPEPSPIYRLIAMDRDKGINGQVTYAILEHNEEKFTIDPNTGIISSAAAFPSGEYNILTVKAMDGGNPPRSSTVRLHVQWIKNPGPSDEFLAFDEPQFEFEVSETDPVNHLLGLISTETVCSLCWFDITGGNDELDFDIDKSTSGLVIAQPLQSSRKSFYNLSVQVTDGSRTISTQVHIKVLPINHHRPEFVQDHYTVQVPEDVQLGTEVLRVNATDEDSRMTLVYTLQGSADPRSSKMFRIDSKTGALYTMETMDHESMPIHVLTVMVRDQGAQTKRNFVRVTIQVEDVNDHSPHFIRSVYEANVSDLSNEGAEVLQVRATDKDQGLNAMIQYSIQSGNNEGYFNIDASSGVITFAKALEQATKNQFSLSILAVDQGTPQLQDIATVNLQVKSSDASPPKFISTEHVVEISESVPIGSFVAMVSATSCSSINYDIKEGNKEGVFYIDCYSGIITTQKKLDFETTSSYQLKVLSYSSLGFSSDTTVFIYVIDENDNAPIFSKTSYLGQVNEDAPVGSMVTNLDLTPLIVQATDNDTESNALLSYQILDPEMRNYFKINPSMGTIFTVAEIDYEEAAQFSFNVHVSDSGNPSLYASQPAKITIHVINVNDSPPQFLQDVYELNLYLPVYNHMQLLTLVAEDKDSKVEYSISEGNVDGAFSVDSKTGVLTVNNSSLVRSYRELVVKAWEGMSQDTTIVKINVTGMRTTNLKFDQPLYTVNVTENDPRILDLKVVDVIGTQLNEPIYFSILTCTELFQIGASSGLLQTKGLGFDREYQDKYDVVVEVKDGRSPPRVSQSKVEVYVEDVNDNPPEFINTPYYVAVEDDLETGDVIFQVSAIDKDIGRNSELRYELKEDYKYFWIDPSLGDIILKQPFDYEALNQYVLKVIVRDHGKIVLQAEEEVVVIVRNKSNPIFQSLYYKVTVPENVPAYTPILHIQARSPEGFRVIYNIVENDALSLFSIDFKTGSLSVSGHLDFETKPSHLLTVRATDSALGYFSEAKVIVNVEDINDHPPVFSQSVYSGHIMEKLPPYKAVIQLLASDEDSGKNQEVSYHIIGNDTEGSHEFFHINHKTGEISTTQELDYEATRQFQLKVRATDNGVPPLHSDALVVINVTDVNDNPPIFREKQYEANLSEMANCGHIVVKVQALDMDNIDAGKLEYLILSGNNHRHFIINKTSGVISLSNLCRSSLNMSYHLQVSASDGVYRDIVPVYINITHANKHTPSFQQDLYEVELAENAEIGTTVVEVKAYDPDDGPYGNVNYTIINKLALEMFSIDSIGHIATLRKLDRENATERFIAIKIMATDGGGRASFCTVKIILTDENDNAPVFIANEYILSVQSNLSKGSPIIQVVAHDADEGQNADVTYSIDKYDEDLVQINPYNGTIIAKKSLYGLENKDISFTVTAKDGAPPNWSSLVPVHLHIVPTEVVLPKFTEPLYSFSAAEDLPTGSEVGLVKATAAEPVVYSLVEGTTPESNKDGVFSLDKHTGAVIMKKGVDHETTKWYHIDVQANCPHLGKELVSLVSVSIQVKDINDNQPVFEADLYRASLMENMPVGTTVIQVTANDQDTGYDGVVVYSLKGENNEIHTLFTINTENGWITTRKELDCETQEVYRFYVVASDQGKKIQLSSEALVEVTVTDDNDNPPRFTSQAYRGSVVENSESGQVITTIKTWDNDMAETNRKVTCYITDGDPLGLFSINGVGNQWVISSKKPLDREETERHYLSVTASDGKFQATTNVDITVLDINDNSPDCQQMLYTARVAEDAPPGVFILKISARDSDIGNNAMITYGLFGLGDDQFRLDPYSGELTTLAPLDREKKASYHMIAKATDGGGLSCQADVILYLEDVNDNSPVFSMDHYSVTVFDNTTLKTPVAVVFARDPDEGVNAEVRYHLKNSADGLFIVDENTGVVYLEKPLENMEDQMITLTICATDRGLPRPLSTCLPISVSIVSLSYYRSVFGNPEKMILVPEDKAIGSELLNLSELAQDLEDKAKITYEILSGNENGIFLLHDTGKLYLNKKLDYESQKQYYLSIEGTRASSPPLSDVTVLVVNITDVNDNKPIFSLEEYEAEIQEDAVVGDLIVMVSAADLDGPGNNKVNFHIVRGDPLGHFSIHPERGDLRVLSRLDREKKSKYSLVVRATDNGDPSLYSEGTVHVHLLDVNDNPPMFLQSNYSLVLQDGSPAGTSVMTLIATDKDSPKHGPPFHFRILQGNEENAFHISQDGLLYTTYILTRSLKEKYLLKIQVTDSGTPHLSSSTFVSIQVIDQSRHSPTVLPLEIFIASSEASFHGSVLGKLHATDQDPHDTLMYRLAEEEMRKGLFSVGITDGKVIALESLHQGHYFFNVTVSDGTFSSTAPVHIYVWCFSDEALQQALVLRFKNLSPGDFIGDHWRSFQRFLGNLLSIDRQQLQMASLQKDEGSTSLDLVLVTGTSSITIGPQTMAERINAARRELDQSVGLRIDDIFYLPCHGTQCKNRTCHEVIKLDPSVLSSHSTARLSVITPQYSLQQVCTCKSTALRFDGQSFLHYHQDMSRGWKVKLRLKTHQSQAVLLHVNGSASFLLQLENGNVHYKYLCQGSTIQDLFLEPPVNDGAFHTIILEVTSSTVNLHVDGVETEQPLPTCSGKTSHLILGGLIQVDNLVSQGFHGCMDDISVNGQTVGPALQQQGVTPCCEHTQACSLEPCPSGRMCVELANGGYSCLCHSPFTGPKCNLGIDPCASSSCKLGRMCSAMSNGFSCSCPPGFQGERCEIAVRSCQDASCWHDAPCTPSSTCNCSNINGGQLCAEVDEPEKDKSFLISGAQEIVEILGGVLAVLFLVGLFVIFRKRICKRAMAHKPAPQEDPDLKQYISRDIGVGTQVPPMELNLLSSVPRNQLDAEGQSRRNNVPELLTFCKPPVTRGPAICSVAPNLPPAPPSSSDNDSIAKNNWDCEESVYAGDSSYWQSSYNPAEIQRYPQSKPSVAPPIPPLPREPEQEPLFGGFPFPIEPNKRAPIPPCYSNRNLDDFLPQPSTCQDQYTAISYYPTQLVQQKGMSHPNQDGLRRLNVRLSVAQPSYADCGVPPMTHSNYQAPDLAESDYGSCEEVMF</sequence>
<dbReference type="PANTHER" id="PTHR24026:SF136">
    <property type="entry name" value="PROTOCADHERIN-23"/>
    <property type="match status" value="1"/>
</dbReference>
<feature type="domain" description="Cadherin" evidence="19">
    <location>
        <begin position="2585"/>
        <end position="2688"/>
    </location>
</feature>
<dbReference type="FunFam" id="2.60.40.60:FF:000080">
    <property type="entry name" value="FAT atypical cadherin 1"/>
    <property type="match status" value="1"/>
</dbReference>
<feature type="domain" description="Cadherin" evidence="19">
    <location>
        <begin position="2903"/>
        <end position="3007"/>
    </location>
</feature>
<dbReference type="FunFam" id="2.60.40.60:FF:000053">
    <property type="entry name" value="FAT atypical cadherin 3"/>
    <property type="match status" value="1"/>
</dbReference>
<feature type="domain" description="Cadherin" evidence="19">
    <location>
        <begin position="1243"/>
        <end position="1354"/>
    </location>
</feature>
<feature type="domain" description="Cadherin" evidence="19">
    <location>
        <begin position="1757"/>
        <end position="1870"/>
    </location>
</feature>
<dbReference type="Gene3D" id="2.60.120.200">
    <property type="match status" value="1"/>
</dbReference>
<dbReference type="FunFam" id="2.60.40.60:FF:000033">
    <property type="entry name" value="FAT atypical cadherin 1"/>
    <property type="match status" value="1"/>
</dbReference>
<feature type="domain" description="Cadherin" evidence="19">
    <location>
        <begin position="566"/>
        <end position="666"/>
    </location>
</feature>
<keyword evidence="12" id="KW-0325">Glycoprotein</keyword>
<dbReference type="FunFam" id="2.60.40.60:FF:000015">
    <property type="entry name" value="FAT atypical cadherin 1"/>
    <property type="match status" value="3"/>
</dbReference>
<dbReference type="PROSITE" id="PS00022">
    <property type="entry name" value="EGF_1"/>
    <property type="match status" value="3"/>
</dbReference>
<feature type="domain" description="Cadherin" evidence="19">
    <location>
        <begin position="1967"/>
        <end position="2068"/>
    </location>
</feature>
<evidence type="ECO:0000256" key="10">
    <source>
        <dbReference type="ARBA" id="ARBA00023136"/>
    </source>
</evidence>
<dbReference type="FunFam" id="2.60.40.60:FF:000066">
    <property type="entry name" value="FAT atypical cadherin 1"/>
    <property type="match status" value="1"/>
</dbReference>
<dbReference type="FunFam" id="2.60.40.60:FF:000032">
    <property type="entry name" value="FAT atypical cadherin 1"/>
    <property type="match status" value="1"/>
</dbReference>
<evidence type="ECO:0000256" key="1">
    <source>
        <dbReference type="ARBA" id="ARBA00004162"/>
    </source>
</evidence>
<accession>A0AAV7C3N0</accession>
<feature type="signal peptide" evidence="16">
    <location>
        <begin position="1"/>
        <end position="22"/>
    </location>
</feature>
<feature type="domain" description="Cadherin" evidence="19">
    <location>
        <begin position="3424"/>
        <end position="3528"/>
    </location>
</feature>
<comment type="subcellular location">
    <subcellularLocation>
        <location evidence="1">Cell membrane</location>
        <topology evidence="1">Single-pass membrane protein</topology>
    </subcellularLocation>
</comment>
<feature type="domain" description="Cadherin" evidence="19">
    <location>
        <begin position="1659"/>
        <end position="1756"/>
    </location>
</feature>
<feature type="domain" description="Cadherin" evidence="19">
    <location>
        <begin position="2069"/>
        <end position="2169"/>
    </location>
</feature>
<dbReference type="PROSITE" id="PS50268">
    <property type="entry name" value="CADHERIN_2"/>
    <property type="match status" value="32"/>
</dbReference>
<evidence type="ECO:0000313" key="20">
    <source>
        <dbReference type="EMBL" id="KAG8579549.1"/>
    </source>
</evidence>